<evidence type="ECO:0000313" key="1">
    <source>
        <dbReference type="EMBL" id="SHE67821.1"/>
    </source>
</evidence>
<reference evidence="2" key="1">
    <citation type="submission" date="2016-11" db="EMBL/GenBank/DDBJ databases">
        <authorList>
            <person name="Varghese N."/>
            <person name="Submissions S."/>
        </authorList>
    </citation>
    <scope>NUCLEOTIDE SEQUENCE [LARGE SCALE GENOMIC DNA]</scope>
    <source>
        <strain evidence="2">DSM 16990</strain>
    </source>
</reference>
<evidence type="ECO:0000313" key="2">
    <source>
        <dbReference type="Proteomes" id="UP000184287"/>
    </source>
</evidence>
<dbReference type="Proteomes" id="UP000184287">
    <property type="component" value="Unassembled WGS sequence"/>
</dbReference>
<protein>
    <submittedName>
        <fullName evidence="1">Uncharacterized protein</fullName>
    </submittedName>
</protein>
<accession>A0A1M4VFT5</accession>
<organism evidence="1 2">
    <name type="scientific">Pedobacter caeni</name>
    <dbReference type="NCBI Taxonomy" id="288992"/>
    <lineage>
        <taxon>Bacteria</taxon>
        <taxon>Pseudomonadati</taxon>
        <taxon>Bacteroidota</taxon>
        <taxon>Sphingobacteriia</taxon>
        <taxon>Sphingobacteriales</taxon>
        <taxon>Sphingobacteriaceae</taxon>
        <taxon>Pedobacter</taxon>
    </lineage>
</organism>
<gene>
    <name evidence="1" type="ORF">SAMN04488522_101894</name>
</gene>
<sequence>MGFIASLFGCNSEKTPQHTKLEEITLRADPSEGFSDIYLKIISDKPTDSTHIYVAKGLYHGKTVGIQVEVKSNMPAGITQNGEISNAGFIYDAVTFFSIGEESNELIKALGTLYSVNTSRPFASQVTATTVFSLNKNISNLNTAGNYKFKLFFDTEADVPEIYLNLNLTEGIIEILEKDQEYRKPIIDVLTK</sequence>
<proteinExistence type="predicted"/>
<dbReference type="STRING" id="288992.SAMN04488522_101894"/>
<keyword evidence="2" id="KW-1185">Reference proteome</keyword>
<dbReference type="AlphaFoldDB" id="A0A1M4VFT5"/>
<name>A0A1M4VFT5_9SPHI</name>
<dbReference type="EMBL" id="FQUQ01000001">
    <property type="protein sequence ID" value="SHE67821.1"/>
    <property type="molecule type" value="Genomic_DNA"/>
</dbReference>